<evidence type="ECO:0000313" key="2">
    <source>
        <dbReference type="Proteomes" id="UP001234297"/>
    </source>
</evidence>
<evidence type="ECO:0000313" key="1">
    <source>
        <dbReference type="EMBL" id="KAJ8631480.1"/>
    </source>
</evidence>
<dbReference type="Proteomes" id="UP001234297">
    <property type="component" value="Chromosome 7"/>
</dbReference>
<reference evidence="1 2" key="1">
    <citation type="journal article" date="2022" name="Hortic Res">
        <title>A haplotype resolved chromosomal level avocado genome allows analysis of novel avocado genes.</title>
        <authorList>
            <person name="Nath O."/>
            <person name="Fletcher S.J."/>
            <person name="Hayward A."/>
            <person name="Shaw L.M."/>
            <person name="Masouleh A.K."/>
            <person name="Furtado A."/>
            <person name="Henry R.J."/>
            <person name="Mitter N."/>
        </authorList>
    </citation>
    <scope>NUCLEOTIDE SEQUENCE [LARGE SCALE GENOMIC DNA]</scope>
    <source>
        <strain evidence="2">cv. Hass</strain>
    </source>
</reference>
<keyword evidence="2" id="KW-1185">Reference proteome</keyword>
<gene>
    <name evidence="1" type="ORF">MRB53_024803</name>
</gene>
<accession>A0ACC2LDS6</accession>
<organism evidence="1 2">
    <name type="scientific">Persea americana</name>
    <name type="common">Avocado</name>
    <dbReference type="NCBI Taxonomy" id="3435"/>
    <lineage>
        <taxon>Eukaryota</taxon>
        <taxon>Viridiplantae</taxon>
        <taxon>Streptophyta</taxon>
        <taxon>Embryophyta</taxon>
        <taxon>Tracheophyta</taxon>
        <taxon>Spermatophyta</taxon>
        <taxon>Magnoliopsida</taxon>
        <taxon>Magnoliidae</taxon>
        <taxon>Laurales</taxon>
        <taxon>Lauraceae</taxon>
        <taxon>Persea</taxon>
    </lineage>
</organism>
<protein>
    <submittedName>
        <fullName evidence="1">Uncharacterized protein</fullName>
    </submittedName>
</protein>
<proteinExistence type="predicted"/>
<dbReference type="EMBL" id="CM056815">
    <property type="protein sequence ID" value="KAJ8631480.1"/>
    <property type="molecule type" value="Genomic_DNA"/>
</dbReference>
<comment type="caution">
    <text evidence="1">The sequence shown here is derived from an EMBL/GenBank/DDBJ whole genome shotgun (WGS) entry which is preliminary data.</text>
</comment>
<name>A0ACC2LDS6_PERAE</name>
<sequence>MPPKTGKGNPLQKRGQIKAKIFEDIFKGHGGVTASENRPSFHLLEAPMLPIPALDLLWKFRSLLKWVFEFLHFYFALFSSFKTLYGCFFFFLSLVELEFQSTDPPKKVKGDSQRKRSQIKAKIFEDIFKSIAYFASKAGIKKQEEMGGVAATEN</sequence>